<feature type="transmembrane region" description="Helical" evidence="1">
    <location>
        <begin position="12"/>
        <end position="31"/>
    </location>
</feature>
<feature type="transmembrane region" description="Helical" evidence="1">
    <location>
        <begin position="604"/>
        <end position="626"/>
    </location>
</feature>
<feature type="transmembrane region" description="Helical" evidence="1">
    <location>
        <begin position="158"/>
        <end position="176"/>
    </location>
</feature>
<feature type="transmembrane region" description="Helical" evidence="1">
    <location>
        <begin position="235"/>
        <end position="260"/>
    </location>
</feature>
<dbReference type="EMBL" id="ACKX01000114">
    <property type="protein sequence ID" value="EEJ51587.1"/>
    <property type="molecule type" value="Genomic_DNA"/>
</dbReference>
<evidence type="ECO:0000256" key="1">
    <source>
        <dbReference type="SAM" id="Phobius"/>
    </source>
</evidence>
<accession>C2KXA7</accession>
<feature type="transmembrane region" description="Helical" evidence="1">
    <location>
        <begin position="89"/>
        <end position="111"/>
    </location>
</feature>
<evidence type="ECO:0000313" key="3">
    <source>
        <dbReference type="Proteomes" id="UP000004121"/>
    </source>
</evidence>
<dbReference type="AlphaFoldDB" id="C2KXA7"/>
<feature type="transmembrane region" description="Helical" evidence="1">
    <location>
        <begin position="482"/>
        <end position="502"/>
    </location>
</feature>
<feature type="transmembrane region" description="Helical" evidence="1">
    <location>
        <begin position="51"/>
        <end position="68"/>
    </location>
</feature>
<feature type="transmembrane region" description="Helical" evidence="1">
    <location>
        <begin position="326"/>
        <end position="346"/>
    </location>
</feature>
<reference evidence="2 3" key="1">
    <citation type="submission" date="2009-04" db="EMBL/GenBank/DDBJ databases">
        <authorList>
            <person name="Qin X."/>
            <person name="Bachman B."/>
            <person name="Battles P."/>
            <person name="Bell A."/>
            <person name="Bess C."/>
            <person name="Bickham C."/>
            <person name="Chaboub L."/>
            <person name="Chen D."/>
            <person name="Coyle M."/>
            <person name="Deiros D.R."/>
            <person name="Dinh H."/>
            <person name="Forbes L."/>
            <person name="Fowler G."/>
            <person name="Francisco L."/>
            <person name="Fu Q."/>
            <person name="Gubbala S."/>
            <person name="Hale W."/>
            <person name="Han Y."/>
            <person name="Hemphill L."/>
            <person name="Highlander S.K."/>
            <person name="Hirani K."/>
            <person name="Hogues M."/>
            <person name="Jackson L."/>
            <person name="Jakkamsetti A."/>
            <person name="Javaid M."/>
            <person name="Jiang H."/>
            <person name="Korchina V."/>
            <person name="Kovar C."/>
            <person name="Lara F."/>
            <person name="Lee S."/>
            <person name="Mata R."/>
            <person name="Mathew T."/>
            <person name="Moen C."/>
            <person name="Morales K."/>
            <person name="Munidasa M."/>
            <person name="Nazareth L."/>
            <person name="Ngo R."/>
            <person name="Nguyen L."/>
            <person name="Okwuonu G."/>
            <person name="Ongeri F."/>
            <person name="Patil S."/>
            <person name="Petrosino J."/>
            <person name="Pham C."/>
            <person name="Pham P."/>
            <person name="Pu L.-L."/>
            <person name="Puazo M."/>
            <person name="Raj R."/>
            <person name="Reid J."/>
            <person name="Rouhana J."/>
            <person name="Saada N."/>
            <person name="Shang Y."/>
            <person name="Simmons D."/>
            <person name="Thornton R."/>
            <person name="Warren J."/>
            <person name="Weissenberger G."/>
            <person name="Zhang J."/>
            <person name="Zhang L."/>
            <person name="Zhou C."/>
            <person name="Zhu D."/>
            <person name="Muzny D."/>
            <person name="Worley K."/>
            <person name="Gibbs R."/>
        </authorList>
    </citation>
    <scope>NUCLEOTIDE SEQUENCE [LARGE SCALE GENOMIC DNA]</scope>
    <source>
        <strain evidence="2 3">F0268</strain>
    </source>
</reference>
<keyword evidence="1" id="KW-1133">Transmembrane helix</keyword>
<dbReference type="eggNOG" id="ENOG502Z9QS">
    <property type="taxonomic scope" value="Bacteria"/>
</dbReference>
<dbReference type="Proteomes" id="UP000004121">
    <property type="component" value="Unassembled WGS sequence"/>
</dbReference>
<keyword evidence="1" id="KW-0472">Membrane</keyword>
<dbReference type="OrthoDB" id="2603533at2"/>
<organism evidence="2 3">
    <name type="scientific">Oribacterium sinus F0268</name>
    <dbReference type="NCBI Taxonomy" id="585501"/>
    <lineage>
        <taxon>Bacteria</taxon>
        <taxon>Bacillati</taxon>
        <taxon>Bacillota</taxon>
        <taxon>Clostridia</taxon>
        <taxon>Lachnospirales</taxon>
        <taxon>Lachnospiraceae</taxon>
        <taxon>Oribacterium</taxon>
    </lineage>
</organism>
<dbReference type="STRING" id="585501.HMPREF6123_1126"/>
<dbReference type="HOGENOM" id="CLU_018810_0_0_9"/>
<feature type="transmembrane region" description="Helical" evidence="1">
    <location>
        <begin position="117"/>
        <end position="137"/>
    </location>
</feature>
<dbReference type="RefSeq" id="WP_007158047.1">
    <property type="nucleotide sequence ID" value="NZ_GG668537.1"/>
</dbReference>
<gene>
    <name evidence="2" type="ORF">HMPREF6123_1126</name>
</gene>
<protein>
    <submittedName>
        <fullName evidence="2">Uncharacterized protein</fullName>
    </submittedName>
</protein>
<sequence length="821" mass="94195">MAEGRRGSIVKTIAGGGIGLLSLYFFLLFFRDSGNLERFLEEKTQVAFREMLWLFAYLFLCLMGFFLKRKIQNTPGKGVFLRREASEEAINRAFLSFLFLLFILPTLVFAYLHRMLLPMLVSGLWFFVLALLFRFITTGRPLQIFKDFKQFLAFLEKDFQEGTLYPLVFALPFFILQMNRSNVALDYDSLRYGLRSAYVLFPEGFFSAHGQINSVYSYPKGLELLTYPLNYLSGYGFLLSFSLWTYLVLASVFGLLLFHFQKNRKKLYLGILCFFLLSSVGNMSLTMKTDLFTLLLQLSALYFFLKGKRLQSCFLLFFSYSFKPTAVVFSTLLGIVFLLAMLLEFFGKRSIKTNSQVNTDRNTNTNASINAKTGINSNINTNYNRIQAKGEKWTSELPFVLFSLVYTGLITLRTFLITGLPFSTTFTGIFKAIGFHVNWPFNLDAHVDYSGELSFSESAFSFLRRLFSFLFYPVGEDMEHVAIAWSGVLFPLILLFALWQCFSIGRKCLPGRNHLLGGNSLLERNSLSGREAFLCRGSGDASPWDYLPLSLSFLVIMVFSLLSFVMLWQIDGNYYILWESLALLLCFSGGNLQEKRGFILLLKAFFFFPFYLAAFLTTITTSWAGAVGFTPIDLANKGYYDHALVELENQGEKGSLPAFSEMAKNPRHHVLAFAETPECYRIPCNVQSITDVEGSGGSPGLYDSPLYFAWFLKWSDTDYVYLEQSFLQDEREERAREMLLQMAEEGIFQSPMLVEKNEILPFDKVKAFSESDGEGPEQLLLLQIRKERLEYPWNKEPYPALTKEEIAEKDKIVQLLWEYLQ</sequence>
<feature type="transmembrane region" description="Helical" evidence="1">
    <location>
        <begin position="399"/>
        <end position="422"/>
    </location>
</feature>
<feature type="transmembrane region" description="Helical" evidence="1">
    <location>
        <begin position="574"/>
        <end position="592"/>
    </location>
</feature>
<name>C2KXA7_9FIRM</name>
<proteinExistence type="predicted"/>
<evidence type="ECO:0000313" key="2">
    <source>
        <dbReference type="EMBL" id="EEJ51587.1"/>
    </source>
</evidence>
<feature type="transmembrane region" description="Helical" evidence="1">
    <location>
        <begin position="267"/>
        <end position="285"/>
    </location>
</feature>
<keyword evidence="1" id="KW-0812">Transmembrane</keyword>
<comment type="caution">
    <text evidence="2">The sequence shown here is derived from an EMBL/GenBank/DDBJ whole genome shotgun (WGS) entry which is preliminary data.</text>
</comment>
<feature type="transmembrane region" description="Helical" evidence="1">
    <location>
        <begin position="546"/>
        <end position="568"/>
    </location>
</feature>
<dbReference type="InParanoid" id="C2KXA7"/>
<keyword evidence="3" id="KW-1185">Reference proteome</keyword>